<dbReference type="OMA" id="LYTHMTV"/>
<keyword evidence="4 7" id="KW-0547">Nucleotide-binding</keyword>
<dbReference type="eggNOG" id="KOG1534">
    <property type="taxonomic scope" value="Eukaryota"/>
</dbReference>
<proteinExistence type="inferred from homology"/>
<dbReference type="SUPFAM" id="SSF52540">
    <property type="entry name" value="P-loop containing nucleoside triphosphate hydrolases"/>
    <property type="match status" value="1"/>
</dbReference>
<comment type="subunit">
    <text evidence="7">Binds to RNA polymerase II (RNAPII).</text>
</comment>
<comment type="function">
    <text evidence="1">Small GTPase required for proper localization of RNA polymerase II (RNAPII). May act at an RNAP assembly step prior to nuclear import.</text>
</comment>
<evidence type="ECO:0000256" key="3">
    <source>
        <dbReference type="ARBA" id="ARBA00014587"/>
    </source>
</evidence>
<evidence type="ECO:0000256" key="5">
    <source>
        <dbReference type="ARBA" id="ARBA00022801"/>
    </source>
</evidence>
<keyword evidence="9" id="KW-1185">Reference proteome</keyword>
<dbReference type="PhylomeDB" id="T1JLM2"/>
<dbReference type="InterPro" id="IPR030228">
    <property type="entry name" value="Gpn3"/>
</dbReference>
<comment type="similarity">
    <text evidence="2 7">Belongs to the GPN-loop GTPase family.</text>
</comment>
<dbReference type="EMBL" id="JH431152">
    <property type="status" value="NOT_ANNOTATED_CDS"/>
    <property type="molecule type" value="Genomic_DNA"/>
</dbReference>
<dbReference type="GO" id="GO:0005525">
    <property type="term" value="F:GTP binding"/>
    <property type="evidence" value="ECO:0007669"/>
    <property type="project" value="UniProtKB-KW"/>
</dbReference>
<dbReference type="PANTHER" id="PTHR21231">
    <property type="entry name" value="XPA-BINDING PROTEIN 1-RELATED"/>
    <property type="match status" value="1"/>
</dbReference>
<dbReference type="EnsemblMetazoa" id="SMAR014752-RA">
    <property type="protein sequence ID" value="SMAR014752-PA"/>
    <property type="gene ID" value="SMAR014752"/>
</dbReference>
<keyword evidence="5 7" id="KW-0378">Hydrolase</keyword>
<evidence type="ECO:0000313" key="9">
    <source>
        <dbReference type="Proteomes" id="UP000014500"/>
    </source>
</evidence>
<accession>T1JLM2</accession>
<dbReference type="HOGENOM" id="CLU_037460_0_0_1"/>
<keyword evidence="6 7" id="KW-0342">GTP-binding</keyword>
<dbReference type="InterPro" id="IPR027417">
    <property type="entry name" value="P-loop_NTPase"/>
</dbReference>
<reference evidence="9" key="1">
    <citation type="submission" date="2011-05" db="EMBL/GenBank/DDBJ databases">
        <authorList>
            <person name="Richards S.R."/>
            <person name="Qu J."/>
            <person name="Jiang H."/>
            <person name="Jhangiani S.N."/>
            <person name="Agravi P."/>
            <person name="Goodspeed R."/>
            <person name="Gross S."/>
            <person name="Mandapat C."/>
            <person name="Jackson L."/>
            <person name="Mathew T."/>
            <person name="Pu L."/>
            <person name="Thornton R."/>
            <person name="Saada N."/>
            <person name="Wilczek-Boney K.B."/>
            <person name="Lee S."/>
            <person name="Kovar C."/>
            <person name="Wu Y."/>
            <person name="Scherer S.E."/>
            <person name="Worley K.C."/>
            <person name="Muzny D.M."/>
            <person name="Gibbs R."/>
        </authorList>
    </citation>
    <scope>NUCLEOTIDE SEQUENCE</scope>
    <source>
        <strain evidence="9">Brora</strain>
    </source>
</reference>
<evidence type="ECO:0000256" key="4">
    <source>
        <dbReference type="ARBA" id="ARBA00022741"/>
    </source>
</evidence>
<evidence type="ECO:0000256" key="2">
    <source>
        <dbReference type="ARBA" id="ARBA00005290"/>
    </source>
</evidence>
<dbReference type="PANTHER" id="PTHR21231:SF7">
    <property type="entry name" value="GPN-LOOP GTPASE 3"/>
    <property type="match status" value="1"/>
</dbReference>
<dbReference type="AlphaFoldDB" id="T1JLM2"/>
<organism evidence="8 9">
    <name type="scientific">Strigamia maritima</name>
    <name type="common">European centipede</name>
    <name type="synonym">Geophilus maritimus</name>
    <dbReference type="NCBI Taxonomy" id="126957"/>
    <lineage>
        <taxon>Eukaryota</taxon>
        <taxon>Metazoa</taxon>
        <taxon>Ecdysozoa</taxon>
        <taxon>Arthropoda</taxon>
        <taxon>Myriapoda</taxon>
        <taxon>Chilopoda</taxon>
        <taxon>Pleurostigmophora</taxon>
        <taxon>Geophilomorpha</taxon>
        <taxon>Linotaeniidae</taxon>
        <taxon>Strigamia</taxon>
    </lineage>
</organism>
<comment type="function">
    <text evidence="7">Small GTPase required for proper nuclear import of RNA polymerase II and III (RNAPII and RNAPIII). May act at an RNAP assembly step prior to nuclear import.</text>
</comment>
<evidence type="ECO:0000256" key="6">
    <source>
        <dbReference type="ARBA" id="ARBA00023134"/>
    </source>
</evidence>
<reference evidence="8" key="2">
    <citation type="submission" date="2015-02" db="UniProtKB">
        <authorList>
            <consortium name="EnsemblMetazoa"/>
        </authorList>
    </citation>
    <scope>IDENTIFICATION</scope>
</reference>
<dbReference type="Pfam" id="PF03029">
    <property type="entry name" value="ATP_bind_1"/>
    <property type="match status" value="1"/>
</dbReference>
<dbReference type="Proteomes" id="UP000014500">
    <property type="component" value="Unassembled WGS sequence"/>
</dbReference>
<evidence type="ECO:0000256" key="1">
    <source>
        <dbReference type="ARBA" id="ARBA00002411"/>
    </source>
</evidence>
<name>T1JLM2_STRMM</name>
<dbReference type="GO" id="GO:0003924">
    <property type="term" value="F:GTPase activity"/>
    <property type="evidence" value="ECO:0007669"/>
    <property type="project" value="TreeGrafter"/>
</dbReference>
<evidence type="ECO:0000256" key="7">
    <source>
        <dbReference type="RuleBase" id="RU365059"/>
    </source>
</evidence>
<dbReference type="STRING" id="126957.T1JLM2"/>
<sequence>MGPAGSGKSTYCHNMVLHARDAHRTINVINLDPAAETFKYEPLVDIKELIQLDDAMEDEELHFGPNGGLIFCMEHLIANADWLKEQIEEIVDEDYILFDCPGQIELYTHMTVMTKFIELLHSWEFRVCGVFLLDSHFMLQTNKFFSGTLTALSVMINLEIPQVNVLSKMDLLSKNSKDQLEKFLEADTHMLLHDETLGKADTKWHQKYFKLSKGICSIIDDYSFVKYMPLDLSDEESVQDLLIFIDSNLQYGEDSDVRARDYTDAEPADEGYND</sequence>
<dbReference type="FunFam" id="3.40.50.300:FF:000616">
    <property type="entry name" value="GPN-loop GTPase 3"/>
    <property type="match status" value="1"/>
</dbReference>
<dbReference type="Gene3D" id="3.40.50.300">
    <property type="entry name" value="P-loop containing nucleotide triphosphate hydrolases"/>
    <property type="match status" value="1"/>
</dbReference>
<dbReference type="InterPro" id="IPR004130">
    <property type="entry name" value="Gpn"/>
</dbReference>
<dbReference type="CDD" id="cd17872">
    <property type="entry name" value="GPN3"/>
    <property type="match status" value="1"/>
</dbReference>
<evidence type="ECO:0000313" key="8">
    <source>
        <dbReference type="EnsemblMetazoa" id="SMAR014752-PA"/>
    </source>
</evidence>
<protein>
    <recommendedName>
        <fullName evidence="3 7">GPN-loop GTPase 3</fullName>
    </recommendedName>
</protein>